<dbReference type="PANTHER" id="PTHR45648">
    <property type="entry name" value="GDSL LIPASE/ACYLHYDROLASE FAMILY PROTEIN (AFU_ORTHOLOGUE AFUA_4G14700)"/>
    <property type="match status" value="1"/>
</dbReference>
<evidence type="ECO:0000256" key="1">
    <source>
        <dbReference type="ARBA" id="ARBA00022801"/>
    </source>
</evidence>
<organism evidence="2 3">
    <name type="scientific">Methylomonas rapida</name>
    <dbReference type="NCBI Taxonomy" id="2963939"/>
    <lineage>
        <taxon>Bacteria</taxon>
        <taxon>Pseudomonadati</taxon>
        <taxon>Pseudomonadota</taxon>
        <taxon>Gammaproteobacteria</taxon>
        <taxon>Methylococcales</taxon>
        <taxon>Methylococcaceae</taxon>
        <taxon>Methylomonas</taxon>
    </lineage>
</organism>
<dbReference type="CDD" id="cd01846">
    <property type="entry name" value="fatty_acyltransferase_like"/>
    <property type="match status" value="1"/>
</dbReference>
<name>A0ABY7GDC0_9GAMM</name>
<reference evidence="2" key="1">
    <citation type="submission" date="2022-11" db="EMBL/GenBank/DDBJ databases">
        <title>Methylomonas rapida sp. nov., Carotenoid-Producing Obligate Methanotrophs with High Growth Characteristics and Biotechnological Potential.</title>
        <authorList>
            <person name="Tikhonova E.N."/>
            <person name="Suleimanov R.Z."/>
            <person name="Miroshnikov K."/>
            <person name="Oshkin I.Y."/>
            <person name="Belova S.E."/>
            <person name="Danilova O.V."/>
            <person name="Ashikhmin A."/>
            <person name="Konopkin A."/>
            <person name="But S.Y."/>
            <person name="Khmelenina V.N."/>
            <person name="Kuznetsov N."/>
            <person name="Pimenov N.V."/>
            <person name="Dedysh S.N."/>
        </authorList>
    </citation>
    <scope>NUCLEOTIDE SEQUENCE</scope>
    <source>
        <strain evidence="2">MP1</strain>
    </source>
</reference>
<dbReference type="RefSeq" id="WP_255188270.1">
    <property type="nucleotide sequence ID" value="NZ_CP113517.1"/>
</dbReference>
<proteinExistence type="predicted"/>
<dbReference type="GO" id="GO:0016787">
    <property type="term" value="F:hydrolase activity"/>
    <property type="evidence" value="ECO:0007669"/>
    <property type="project" value="UniProtKB-KW"/>
</dbReference>
<keyword evidence="1 2" id="KW-0378">Hydrolase</keyword>
<dbReference type="Proteomes" id="UP001162780">
    <property type="component" value="Chromosome"/>
</dbReference>
<dbReference type="PANTHER" id="PTHR45648:SF22">
    <property type="entry name" value="GDSL LIPASE_ACYLHYDROLASE FAMILY PROTEIN (AFU_ORTHOLOGUE AFUA_4G14700)"/>
    <property type="match status" value="1"/>
</dbReference>
<dbReference type="Gene3D" id="3.40.50.1110">
    <property type="entry name" value="SGNH hydrolase"/>
    <property type="match status" value="1"/>
</dbReference>
<dbReference type="EMBL" id="CP113517">
    <property type="protein sequence ID" value="WAR43290.1"/>
    <property type="molecule type" value="Genomic_DNA"/>
</dbReference>
<gene>
    <name evidence="2" type="ORF">NM686_012915</name>
</gene>
<evidence type="ECO:0000313" key="2">
    <source>
        <dbReference type="EMBL" id="WAR43290.1"/>
    </source>
</evidence>
<sequence length="380" mass="41381">MQVLDSLKIIQIGLLATGLACSPAVFAKKSNFDNIVVFGSSLSDSGNAFTLIKNAVDLGYGQCNLGEPLNVPPYDQMDKLQIMDDFYELLVPDGVYARGGHHVTNGATWIEQFARGQGLSGNVRPALLSYSIQANNYAVGGARARPVTEETPADDVIRCRFNLSDQVNAYLADHQIDASHPISEKTLFTIEIGGNDVRDALDVLLNTQDEPESAAKALIGQAITQIALAIQSLHSLGAENFLLVNVPNIARTPTVRLLNGLYTPPPTPEELTIAYNANLLSVGFNEALSVLQAQFNALYDIKIRTLDLYGLLEEIIYDRESNDSNLFGIINVTDACIKPNKPPFTCKKPGTYLFWDGIHPTETVHGFIAQRAMNALENSD</sequence>
<keyword evidence="3" id="KW-1185">Reference proteome</keyword>
<dbReference type="SUPFAM" id="SSF52266">
    <property type="entry name" value="SGNH hydrolase"/>
    <property type="match status" value="1"/>
</dbReference>
<evidence type="ECO:0000313" key="3">
    <source>
        <dbReference type="Proteomes" id="UP001162780"/>
    </source>
</evidence>
<dbReference type="InterPro" id="IPR036514">
    <property type="entry name" value="SGNH_hydro_sf"/>
</dbReference>
<dbReference type="Pfam" id="PF00657">
    <property type="entry name" value="Lipase_GDSL"/>
    <property type="match status" value="1"/>
</dbReference>
<accession>A0ABY7GDC0</accession>
<dbReference type="InterPro" id="IPR051058">
    <property type="entry name" value="GDSL_Est/Lipase"/>
</dbReference>
<protein>
    <submittedName>
        <fullName evidence="2">SGNH/GDSL hydrolase family protein</fullName>
    </submittedName>
</protein>
<dbReference type="InterPro" id="IPR001087">
    <property type="entry name" value="GDSL"/>
</dbReference>